<sequence length="136" mass="15010">MLVVTFKKAATSPETQVRSVIVSRKRKKPGAVPNQSSLGDKTRLGAAPPTGGIADPLYDPDKDFYENLPFHSMQNPPNKPFLPADGDLVYADLDDQYGPINYKAASIYAAMKRNKNNNRLEEADDKAKLPSYNDLL</sequence>
<organism evidence="2 3">
    <name type="scientific">Cryptolaemus montrouzieri</name>
    <dbReference type="NCBI Taxonomy" id="559131"/>
    <lineage>
        <taxon>Eukaryota</taxon>
        <taxon>Metazoa</taxon>
        <taxon>Ecdysozoa</taxon>
        <taxon>Arthropoda</taxon>
        <taxon>Hexapoda</taxon>
        <taxon>Insecta</taxon>
        <taxon>Pterygota</taxon>
        <taxon>Neoptera</taxon>
        <taxon>Endopterygota</taxon>
        <taxon>Coleoptera</taxon>
        <taxon>Polyphaga</taxon>
        <taxon>Cucujiformia</taxon>
        <taxon>Coccinelloidea</taxon>
        <taxon>Coccinellidae</taxon>
        <taxon>Scymninae</taxon>
        <taxon>Scymnini</taxon>
        <taxon>Cryptolaemus</taxon>
    </lineage>
</organism>
<dbReference type="EMBL" id="JABFTP020000165">
    <property type="protein sequence ID" value="KAL3285411.1"/>
    <property type="molecule type" value="Genomic_DNA"/>
</dbReference>
<feature type="region of interest" description="Disordered" evidence="1">
    <location>
        <begin position="11"/>
        <end position="60"/>
    </location>
</feature>
<name>A0ABD2P3B6_9CUCU</name>
<dbReference type="Proteomes" id="UP001516400">
    <property type="component" value="Unassembled WGS sequence"/>
</dbReference>
<evidence type="ECO:0000313" key="3">
    <source>
        <dbReference type="Proteomes" id="UP001516400"/>
    </source>
</evidence>
<protein>
    <submittedName>
        <fullName evidence="2">Uncharacterized protein</fullName>
    </submittedName>
</protein>
<evidence type="ECO:0000256" key="1">
    <source>
        <dbReference type="SAM" id="MobiDB-lite"/>
    </source>
</evidence>
<dbReference type="AlphaFoldDB" id="A0ABD2P3B6"/>
<proteinExistence type="predicted"/>
<gene>
    <name evidence="2" type="ORF">HHI36_019513</name>
</gene>
<feature type="compositionally biased region" description="Basic and acidic residues" evidence="1">
    <location>
        <begin position="118"/>
        <end position="128"/>
    </location>
</feature>
<keyword evidence="3" id="KW-1185">Reference proteome</keyword>
<comment type="caution">
    <text evidence="2">The sequence shown here is derived from an EMBL/GenBank/DDBJ whole genome shotgun (WGS) entry which is preliminary data.</text>
</comment>
<evidence type="ECO:0000313" key="2">
    <source>
        <dbReference type="EMBL" id="KAL3285411.1"/>
    </source>
</evidence>
<feature type="region of interest" description="Disordered" evidence="1">
    <location>
        <begin position="117"/>
        <end position="136"/>
    </location>
</feature>
<accession>A0ABD2P3B6</accession>
<reference evidence="2 3" key="1">
    <citation type="journal article" date="2021" name="BMC Biol.">
        <title>Horizontally acquired antibacterial genes associated with adaptive radiation of ladybird beetles.</title>
        <authorList>
            <person name="Li H.S."/>
            <person name="Tang X.F."/>
            <person name="Huang Y.H."/>
            <person name="Xu Z.Y."/>
            <person name="Chen M.L."/>
            <person name="Du X.Y."/>
            <person name="Qiu B.Y."/>
            <person name="Chen P.T."/>
            <person name="Zhang W."/>
            <person name="Slipinski A."/>
            <person name="Escalona H.E."/>
            <person name="Waterhouse R.M."/>
            <person name="Zwick A."/>
            <person name="Pang H."/>
        </authorList>
    </citation>
    <scope>NUCLEOTIDE SEQUENCE [LARGE SCALE GENOMIC DNA]</scope>
    <source>
        <strain evidence="2">SYSU2018</strain>
    </source>
</reference>